<feature type="transmembrane region" description="Helical" evidence="19">
    <location>
        <begin position="75"/>
        <end position="94"/>
    </location>
</feature>
<keyword evidence="5" id="KW-0808">Transferase</keyword>
<evidence type="ECO:0000256" key="12">
    <source>
        <dbReference type="ARBA" id="ARBA00023136"/>
    </source>
</evidence>
<keyword evidence="18" id="KW-0479">Metal-binding</keyword>
<dbReference type="PANTHER" id="PTHR34299">
    <property type="entry name" value="DIACYLGLYCEROL KINASE"/>
    <property type="match status" value="1"/>
</dbReference>
<keyword evidence="6 19" id="KW-0812">Transmembrane</keyword>
<feature type="binding site" evidence="18">
    <location>
        <position position="52"/>
    </location>
    <ligand>
        <name>a divalent metal cation</name>
        <dbReference type="ChEBI" id="CHEBI:60240"/>
    </ligand>
</feature>
<keyword evidence="18" id="KW-0460">Magnesium</keyword>
<protein>
    <submittedName>
        <fullName evidence="20">Diacylglycerol kinase (ATP)</fullName>
    </submittedName>
</protein>
<evidence type="ECO:0000313" key="21">
    <source>
        <dbReference type="Proteomes" id="UP000199647"/>
    </source>
</evidence>
<evidence type="ECO:0000256" key="3">
    <source>
        <dbReference type="ARBA" id="ARBA00022475"/>
    </source>
</evidence>
<feature type="binding site" evidence="16">
    <location>
        <begin position="6"/>
        <end position="10"/>
    </location>
    <ligand>
        <name>substrate</name>
    </ligand>
</feature>
<dbReference type="InterPro" id="IPR036945">
    <property type="entry name" value="DAGK_sf"/>
</dbReference>
<keyword evidence="14" id="KW-1208">Phospholipid metabolism</keyword>
<evidence type="ECO:0000256" key="6">
    <source>
        <dbReference type="ARBA" id="ARBA00022692"/>
    </source>
</evidence>
<feature type="binding site" evidence="18">
    <location>
        <position position="4"/>
    </location>
    <ligand>
        <name>a divalent metal cation</name>
        <dbReference type="ChEBI" id="CHEBI:60240"/>
    </ligand>
</feature>
<dbReference type="GO" id="GO:0008654">
    <property type="term" value="P:phospholipid biosynthetic process"/>
    <property type="evidence" value="ECO:0007669"/>
    <property type="project" value="UniProtKB-KW"/>
</dbReference>
<evidence type="ECO:0000256" key="15">
    <source>
        <dbReference type="PIRSR" id="PIRSR600829-1"/>
    </source>
</evidence>
<keyword evidence="8 20" id="KW-0418">Kinase</keyword>
<dbReference type="Pfam" id="PF01219">
    <property type="entry name" value="DAGK_prokar"/>
    <property type="match status" value="1"/>
</dbReference>
<keyword evidence="13" id="KW-0594">Phospholipid biosynthesis</keyword>
<evidence type="ECO:0000256" key="4">
    <source>
        <dbReference type="ARBA" id="ARBA00022516"/>
    </source>
</evidence>
<evidence type="ECO:0000256" key="17">
    <source>
        <dbReference type="PIRSR" id="PIRSR600829-3"/>
    </source>
</evidence>
<dbReference type="GO" id="GO:0005886">
    <property type="term" value="C:plasma membrane"/>
    <property type="evidence" value="ECO:0007669"/>
    <property type="project" value="UniProtKB-SubCell"/>
</dbReference>
<gene>
    <name evidence="20" type="ORF">SAMN05216548_1361</name>
</gene>
<keyword evidence="11" id="KW-0443">Lipid metabolism</keyword>
<keyword evidence="3" id="KW-1003">Cell membrane</keyword>
<evidence type="ECO:0000256" key="9">
    <source>
        <dbReference type="ARBA" id="ARBA00022840"/>
    </source>
</evidence>
<evidence type="ECO:0000256" key="5">
    <source>
        <dbReference type="ARBA" id="ARBA00022679"/>
    </source>
</evidence>
<feature type="binding site" evidence="17">
    <location>
        <position position="4"/>
    </location>
    <ligand>
        <name>ATP</name>
        <dbReference type="ChEBI" id="CHEBI:30616"/>
    </ligand>
</feature>
<evidence type="ECO:0000256" key="19">
    <source>
        <dbReference type="SAM" id="Phobius"/>
    </source>
</evidence>
<evidence type="ECO:0000256" key="14">
    <source>
        <dbReference type="ARBA" id="ARBA00023264"/>
    </source>
</evidence>
<dbReference type="STRING" id="1855383.SAMN05216548_1361"/>
<evidence type="ECO:0000313" key="20">
    <source>
        <dbReference type="EMBL" id="SER64208.1"/>
    </source>
</evidence>
<feature type="binding site" evidence="16">
    <location>
        <position position="74"/>
    </location>
    <ligand>
        <name>substrate</name>
    </ligand>
</feature>
<evidence type="ECO:0000256" key="16">
    <source>
        <dbReference type="PIRSR" id="PIRSR600829-2"/>
    </source>
</evidence>
<feature type="binding site" evidence="17">
    <location>
        <position position="52"/>
    </location>
    <ligand>
        <name>ATP</name>
        <dbReference type="ChEBI" id="CHEBI:30616"/>
    </ligand>
</feature>
<feature type="binding site" evidence="16">
    <location>
        <position position="45"/>
    </location>
    <ligand>
        <name>substrate</name>
    </ligand>
</feature>
<reference evidence="20 21" key="1">
    <citation type="submission" date="2016-10" db="EMBL/GenBank/DDBJ databases">
        <authorList>
            <person name="de Groot N.N."/>
        </authorList>
    </citation>
    <scope>NUCLEOTIDE SEQUENCE [LARGE SCALE GENOMIC DNA]</scope>
    <source>
        <strain evidence="20 21">A52C2</strain>
    </source>
</reference>
<dbReference type="InterPro" id="IPR000829">
    <property type="entry name" value="DAGK"/>
</dbReference>
<evidence type="ECO:0000256" key="10">
    <source>
        <dbReference type="ARBA" id="ARBA00022989"/>
    </source>
</evidence>
<evidence type="ECO:0000256" key="7">
    <source>
        <dbReference type="ARBA" id="ARBA00022741"/>
    </source>
</evidence>
<evidence type="ECO:0000256" key="13">
    <source>
        <dbReference type="ARBA" id="ARBA00023209"/>
    </source>
</evidence>
<dbReference type="GO" id="GO:0016301">
    <property type="term" value="F:kinase activity"/>
    <property type="evidence" value="ECO:0007669"/>
    <property type="project" value="UniProtKB-KW"/>
</dbReference>
<keyword evidence="4" id="KW-0444">Lipid biosynthesis</keyword>
<evidence type="ECO:0000256" key="18">
    <source>
        <dbReference type="PIRSR" id="PIRSR600829-4"/>
    </source>
</evidence>
<evidence type="ECO:0000256" key="2">
    <source>
        <dbReference type="ARBA" id="ARBA00005967"/>
    </source>
</evidence>
<keyword evidence="10 19" id="KW-1133">Transmembrane helix</keyword>
<dbReference type="EMBL" id="FOFG01000036">
    <property type="protein sequence ID" value="SER64208.1"/>
    <property type="molecule type" value="Genomic_DNA"/>
</dbReference>
<keyword evidence="7 17" id="KW-0547">Nucleotide-binding</keyword>
<proteinExistence type="inferred from homology"/>
<dbReference type="PANTHER" id="PTHR34299:SF1">
    <property type="entry name" value="DIACYLGLYCEROL KINASE"/>
    <property type="match status" value="1"/>
</dbReference>
<dbReference type="Proteomes" id="UP000199647">
    <property type="component" value="Unassembled WGS sequence"/>
</dbReference>
<evidence type="ECO:0000256" key="11">
    <source>
        <dbReference type="ARBA" id="ARBA00023098"/>
    </source>
</evidence>
<organism evidence="20 21">
    <name type="scientific">Faunimonas pinastri</name>
    <dbReference type="NCBI Taxonomy" id="1855383"/>
    <lineage>
        <taxon>Bacteria</taxon>
        <taxon>Pseudomonadati</taxon>
        <taxon>Pseudomonadota</taxon>
        <taxon>Alphaproteobacteria</taxon>
        <taxon>Hyphomicrobiales</taxon>
        <taxon>Afifellaceae</taxon>
        <taxon>Faunimonas</taxon>
    </lineage>
</organism>
<dbReference type="GO" id="GO:0005524">
    <property type="term" value="F:ATP binding"/>
    <property type="evidence" value="ECO:0007669"/>
    <property type="project" value="UniProtKB-KW"/>
</dbReference>
<comment type="similarity">
    <text evidence="2">Belongs to the bacterial diacylglycerol kinase family.</text>
</comment>
<evidence type="ECO:0000256" key="8">
    <source>
        <dbReference type="ARBA" id="ARBA00022777"/>
    </source>
</evidence>
<dbReference type="AlphaFoldDB" id="A0A1H9QUS7"/>
<dbReference type="OrthoDB" id="9796011at2"/>
<evidence type="ECO:0000256" key="1">
    <source>
        <dbReference type="ARBA" id="ARBA00004651"/>
    </source>
</evidence>
<comment type="cofactor">
    <cofactor evidence="18">
        <name>Mg(2+)</name>
        <dbReference type="ChEBI" id="CHEBI:18420"/>
    </cofactor>
    <text evidence="18">Mn(2+), Zn(2+), Cd(2+) and Co(2+) support activity to lesser extents.</text>
</comment>
<feature type="transmembrane region" description="Helical" evidence="19">
    <location>
        <begin position="35"/>
        <end position="54"/>
    </location>
</feature>
<feature type="active site" description="Proton acceptor" evidence="15">
    <location>
        <position position="45"/>
    </location>
</feature>
<dbReference type="GO" id="GO:0046872">
    <property type="term" value="F:metal ion binding"/>
    <property type="evidence" value="ECO:0007669"/>
    <property type="project" value="UniProtKB-KW"/>
</dbReference>
<keyword evidence="21" id="KW-1185">Reference proteome</keyword>
<keyword evidence="9 17" id="KW-0067">ATP-binding</keyword>
<sequence>MLKEAAFRQELLFAIALFAVLAVRRAETEAYFVQAVFLILLLAVEALNTAIEVLTDAVSPGYSAFAKQSKDLGSFAVFCLLSVNALVTLFFAFLR</sequence>
<comment type="subcellular location">
    <subcellularLocation>
        <location evidence="1">Cell membrane</location>
        <topology evidence="1">Multi-pass membrane protein</topology>
    </subcellularLocation>
</comment>
<name>A0A1H9QUS7_9HYPH</name>
<accession>A0A1H9QUS7</accession>
<keyword evidence="12 19" id="KW-0472">Membrane</keyword>
<dbReference type="Gene3D" id="1.10.287.3610">
    <property type="match status" value="1"/>
</dbReference>
<feature type="binding site" evidence="17">
    <location>
        <begin position="70"/>
        <end position="71"/>
    </location>
    <ligand>
        <name>ATP</name>
        <dbReference type="ChEBI" id="CHEBI:30616"/>
    </ligand>
</feature>